<feature type="region of interest" description="Disordered" evidence="1">
    <location>
        <begin position="56"/>
        <end position="149"/>
    </location>
</feature>
<proteinExistence type="predicted"/>
<dbReference type="EMBL" id="JAFFHA010000001">
    <property type="protein sequence ID" value="KAK4659733.1"/>
    <property type="molecule type" value="Genomic_DNA"/>
</dbReference>
<gene>
    <name evidence="2" type="ORF">QC762_0011750</name>
</gene>
<dbReference type="GeneID" id="87902428"/>
<dbReference type="RefSeq" id="XP_062748703.1">
    <property type="nucleotide sequence ID" value="XM_062882927.1"/>
</dbReference>
<protein>
    <submittedName>
        <fullName evidence="2">Uncharacterized protein</fullName>
    </submittedName>
</protein>
<feature type="compositionally biased region" description="Polar residues" evidence="1">
    <location>
        <begin position="87"/>
        <end position="100"/>
    </location>
</feature>
<sequence length="169" mass="18008">MDTNCHADLRNYQDSFLDPLEDGCGERNQDLPASKLDAAKLLAKDFIPELPTTTTIISTSPSKVTSKSLTVETRPSSSVQEGDIPDPTTTSTVDRNNQPDSTSTSNSIAASSAQTSIPSPEPSPEPIPPPLTDTSPFTNNNFVSSGSQARPPFRMLELSLVAAAVWIGF</sequence>
<feature type="compositionally biased region" description="Low complexity" evidence="1">
    <location>
        <begin position="101"/>
        <end position="118"/>
    </location>
</feature>
<reference evidence="2 3" key="1">
    <citation type="journal article" date="2023" name="bioRxiv">
        <title>High-quality genome assemblies of four members of thePodospora anserinaspecies complex.</title>
        <authorList>
            <person name="Ament-Velasquez S.L."/>
            <person name="Vogan A.A."/>
            <person name="Wallerman O."/>
            <person name="Hartmann F."/>
            <person name="Gautier V."/>
            <person name="Silar P."/>
            <person name="Giraud T."/>
            <person name="Johannesson H."/>
        </authorList>
    </citation>
    <scope>NUCLEOTIDE SEQUENCE [LARGE SCALE GENOMIC DNA]</scope>
    <source>
        <strain evidence="2 3">CBS 415.72m</strain>
    </source>
</reference>
<accession>A0ABR0GVF1</accession>
<keyword evidence="3" id="KW-1185">Reference proteome</keyword>
<evidence type="ECO:0000313" key="2">
    <source>
        <dbReference type="EMBL" id="KAK4659733.1"/>
    </source>
</evidence>
<organism evidence="2 3">
    <name type="scientific">Podospora pseudocomata</name>
    <dbReference type="NCBI Taxonomy" id="2093779"/>
    <lineage>
        <taxon>Eukaryota</taxon>
        <taxon>Fungi</taxon>
        <taxon>Dikarya</taxon>
        <taxon>Ascomycota</taxon>
        <taxon>Pezizomycotina</taxon>
        <taxon>Sordariomycetes</taxon>
        <taxon>Sordariomycetidae</taxon>
        <taxon>Sordariales</taxon>
        <taxon>Podosporaceae</taxon>
        <taxon>Podospora</taxon>
    </lineage>
</organism>
<evidence type="ECO:0000313" key="3">
    <source>
        <dbReference type="Proteomes" id="UP001323405"/>
    </source>
</evidence>
<name>A0ABR0GVF1_9PEZI</name>
<feature type="compositionally biased region" description="Polar residues" evidence="1">
    <location>
        <begin position="132"/>
        <end position="148"/>
    </location>
</feature>
<dbReference type="Proteomes" id="UP001323405">
    <property type="component" value="Unassembled WGS sequence"/>
</dbReference>
<comment type="caution">
    <text evidence="2">The sequence shown here is derived from an EMBL/GenBank/DDBJ whole genome shotgun (WGS) entry which is preliminary data.</text>
</comment>
<feature type="compositionally biased region" description="Low complexity" evidence="1">
    <location>
        <begin position="56"/>
        <end position="71"/>
    </location>
</feature>
<feature type="compositionally biased region" description="Pro residues" evidence="1">
    <location>
        <begin position="119"/>
        <end position="131"/>
    </location>
</feature>
<evidence type="ECO:0000256" key="1">
    <source>
        <dbReference type="SAM" id="MobiDB-lite"/>
    </source>
</evidence>